<dbReference type="CDD" id="cd04186">
    <property type="entry name" value="GT_2_like_c"/>
    <property type="match status" value="1"/>
</dbReference>
<dbReference type="Gene3D" id="3.90.550.10">
    <property type="entry name" value="Spore Coat Polysaccharide Biosynthesis Protein SpsA, Chain A"/>
    <property type="match status" value="1"/>
</dbReference>
<dbReference type="InterPro" id="IPR029044">
    <property type="entry name" value="Nucleotide-diphossugar_trans"/>
</dbReference>
<evidence type="ECO:0000256" key="2">
    <source>
        <dbReference type="ARBA" id="ARBA00006739"/>
    </source>
</evidence>
<evidence type="ECO:0000256" key="4">
    <source>
        <dbReference type="ARBA" id="ARBA00022679"/>
    </source>
</evidence>
<dbReference type="Pfam" id="PF00535">
    <property type="entry name" value="Glycos_transf_2"/>
    <property type="match status" value="1"/>
</dbReference>
<feature type="domain" description="Glycosyltransferase 2-like" evidence="5">
    <location>
        <begin position="521"/>
        <end position="692"/>
    </location>
</feature>
<evidence type="ECO:0000259" key="5">
    <source>
        <dbReference type="Pfam" id="PF00535"/>
    </source>
</evidence>
<keyword evidence="3 6" id="KW-0328">Glycosyltransferase</keyword>
<name>A0ABW3UEF3_9BACL</name>
<dbReference type="Pfam" id="PF13692">
    <property type="entry name" value="Glyco_trans_1_4"/>
    <property type="match status" value="1"/>
</dbReference>
<dbReference type="Gene3D" id="3.40.50.11010">
    <property type="match status" value="1"/>
</dbReference>
<gene>
    <name evidence="6" type="ORF">ACFQ4B_04170</name>
</gene>
<dbReference type="SUPFAM" id="SSF53756">
    <property type="entry name" value="UDP-Glycosyltransferase/glycogen phosphorylase"/>
    <property type="match status" value="1"/>
</dbReference>
<keyword evidence="7" id="KW-1185">Reference proteome</keyword>
<dbReference type="EMBL" id="JBHTLU010000009">
    <property type="protein sequence ID" value="MFD1219303.1"/>
    <property type="molecule type" value="Genomic_DNA"/>
</dbReference>
<dbReference type="EC" id="2.4.-.-" evidence="6"/>
<protein>
    <submittedName>
        <fullName evidence="6">Glycosyltransferase</fullName>
        <ecNumber evidence="6">2.4.-.-</ecNumber>
    </submittedName>
</protein>
<sequence>MDRLDKIKRTLEKSIVIKDKMYDITQNVNEINTQTLIKLDTQINRASVTKAWKVMCLMRRFNEQFLKGSRLEKKNFIRWSLNKILKKPIIKDQELARFSPIEKFEIAYVDKKQIQNLHIDLNEMEDISDIKNLQKIANECVEGVDIFRFPVIEWNFRWQRPQQISSEFSKNNHRVFYFSIETLALNNPNLGKEDIADQLQIQILQQNVWWVKLCSNNFLNAYKNTINDEIDLKYLQWSIDHLKKKFSIKSSVSILDLPYWAPLALSLDNNKVIYDCMDDHAGFSTNSSDMLSSEGILINKADVVVTSSKRLYDKMHRKNNNVKLIRNAGEFEHFSVPPKKLAGEFENLEGPVIGYYGAISEWFDIRLIENLAKRNKNWTFVLVGDTFGCDTSTAENIENIIFTGEKPYKDLPKYLYGFDVCIIPFLINELTMSTNPVKVYEYLAAGKPVVSTKLPELEIIGEELVHLANSCDEFERKIRECLNGRKQDIEKRKQFAKENTWLARYKDFKNIVENEFYPLVSIVIVTFNNWNFTKQCLESLFNNNTYPNTEYIIVDNASSDETRLELSKLKHPRLKLIFSPKNLGFSGGNSLGCQSATGKYIILLNNDTILTENWIERLIRPLNENSEIGMVGPVSNSVGNDQMLDFFQGTSQNGPDVEWLRDFYYFYDNKMRHTNLLGFYCVAIRREVYDKVGDLDTAFGIGMFEDDDYCERVLSLGYKLAIIEDAFVYHHGSVSFKKLDDEKYRNLFEKNKSYFEEKWKKKWSLPKPPSTIFYDAVDAITIREKIKSINKKTILVLGDTEWTTKDTLSKEVVRILSKFEEFLTISIIYNYHSKELVGIRKIAPTLYFSNRTDLFEKTSFDYVIYCGQTDFTEFSGSQQTIIYEDRLSEDNIYKIKQGNKHVKLVKNSKEILNLIGAASYEHAH</sequence>
<comment type="pathway">
    <text evidence="1">Cell wall biogenesis; cell wall polysaccharide biosynthesis.</text>
</comment>
<keyword evidence="4 6" id="KW-0808">Transferase</keyword>
<dbReference type="InterPro" id="IPR001173">
    <property type="entry name" value="Glyco_trans_2-like"/>
</dbReference>
<reference evidence="7" key="1">
    <citation type="journal article" date="2019" name="Int. J. Syst. Evol. Microbiol.">
        <title>The Global Catalogue of Microorganisms (GCM) 10K type strain sequencing project: providing services to taxonomists for standard genome sequencing and annotation.</title>
        <authorList>
            <consortium name="The Broad Institute Genomics Platform"/>
            <consortium name="The Broad Institute Genome Sequencing Center for Infectious Disease"/>
            <person name="Wu L."/>
            <person name="Ma J."/>
        </authorList>
    </citation>
    <scope>NUCLEOTIDE SEQUENCE [LARGE SCALE GENOMIC DNA]</scope>
    <source>
        <strain evidence="7">CCUG 53270</strain>
    </source>
</reference>
<comment type="similarity">
    <text evidence="2">Belongs to the glycosyltransferase 2 family.</text>
</comment>
<dbReference type="SUPFAM" id="SSF53448">
    <property type="entry name" value="Nucleotide-diphospho-sugar transferases"/>
    <property type="match status" value="1"/>
</dbReference>
<evidence type="ECO:0000256" key="1">
    <source>
        <dbReference type="ARBA" id="ARBA00004776"/>
    </source>
</evidence>
<evidence type="ECO:0000256" key="3">
    <source>
        <dbReference type="ARBA" id="ARBA00022676"/>
    </source>
</evidence>
<organism evidence="6 7">
    <name type="scientific">Paenibacillus vulneris</name>
    <dbReference type="NCBI Taxonomy" id="1133364"/>
    <lineage>
        <taxon>Bacteria</taxon>
        <taxon>Bacillati</taxon>
        <taxon>Bacillota</taxon>
        <taxon>Bacilli</taxon>
        <taxon>Bacillales</taxon>
        <taxon>Paenibacillaceae</taxon>
        <taxon>Paenibacillus</taxon>
    </lineage>
</organism>
<dbReference type="Proteomes" id="UP001597180">
    <property type="component" value="Unassembled WGS sequence"/>
</dbReference>
<dbReference type="GO" id="GO:0016757">
    <property type="term" value="F:glycosyltransferase activity"/>
    <property type="evidence" value="ECO:0007669"/>
    <property type="project" value="UniProtKB-KW"/>
</dbReference>
<dbReference type="PANTHER" id="PTHR43179">
    <property type="entry name" value="RHAMNOSYLTRANSFERASE WBBL"/>
    <property type="match status" value="1"/>
</dbReference>
<proteinExistence type="inferred from homology"/>
<comment type="caution">
    <text evidence="6">The sequence shown here is derived from an EMBL/GenBank/DDBJ whole genome shotgun (WGS) entry which is preliminary data.</text>
</comment>
<dbReference type="RefSeq" id="WP_345585225.1">
    <property type="nucleotide sequence ID" value="NZ_BAABJG010000002.1"/>
</dbReference>
<evidence type="ECO:0000313" key="6">
    <source>
        <dbReference type="EMBL" id="MFD1219303.1"/>
    </source>
</evidence>
<evidence type="ECO:0000313" key="7">
    <source>
        <dbReference type="Proteomes" id="UP001597180"/>
    </source>
</evidence>
<dbReference type="PANTHER" id="PTHR43179:SF12">
    <property type="entry name" value="GALACTOFURANOSYLTRANSFERASE GLFT2"/>
    <property type="match status" value="1"/>
</dbReference>
<dbReference type="Gene3D" id="3.40.50.2000">
    <property type="entry name" value="Glycogen Phosphorylase B"/>
    <property type="match status" value="1"/>
</dbReference>
<accession>A0ABW3UEF3</accession>